<evidence type="ECO:0000256" key="2">
    <source>
        <dbReference type="ARBA" id="ARBA00004709"/>
    </source>
</evidence>
<evidence type="ECO:0000313" key="13">
    <source>
        <dbReference type="Proteomes" id="UP000318148"/>
    </source>
</evidence>
<feature type="binding site" evidence="9">
    <location>
        <begin position="34"/>
        <end position="35"/>
    </location>
    <ligand>
        <name>4-CDP-2-C-methyl-D-erythritol 2-phosphate</name>
        <dbReference type="ChEBI" id="CHEBI:57919"/>
    </ligand>
</feature>
<keyword evidence="7 9" id="KW-0414">Isoprene biosynthesis</keyword>
<evidence type="ECO:0000259" key="11">
    <source>
        <dbReference type="Pfam" id="PF02542"/>
    </source>
</evidence>
<evidence type="ECO:0000256" key="6">
    <source>
        <dbReference type="ARBA" id="ARBA00022723"/>
    </source>
</evidence>
<dbReference type="GO" id="GO:0008685">
    <property type="term" value="F:2-C-methyl-D-erythritol 2,4-cyclodiphosphate synthase activity"/>
    <property type="evidence" value="ECO:0007669"/>
    <property type="project" value="UniProtKB-UniRule"/>
</dbReference>
<dbReference type="InterPro" id="IPR020555">
    <property type="entry name" value="MECDP_synthase_CS"/>
</dbReference>
<evidence type="ECO:0000256" key="1">
    <source>
        <dbReference type="ARBA" id="ARBA00000200"/>
    </source>
</evidence>
<dbReference type="Gene3D" id="3.30.1330.50">
    <property type="entry name" value="2-C-methyl-D-erythritol 2,4-cyclodiphosphate synthase"/>
    <property type="match status" value="1"/>
</dbReference>
<feature type="binding site" evidence="9">
    <location>
        <begin position="132"/>
        <end position="135"/>
    </location>
    <ligand>
        <name>4-CDP-2-C-methyl-D-erythritol 2-phosphate</name>
        <dbReference type="ChEBI" id="CHEBI:57919"/>
    </ligand>
</feature>
<dbReference type="InterPro" id="IPR003526">
    <property type="entry name" value="MECDP_synthase"/>
</dbReference>
<dbReference type="NCBIfam" id="TIGR00151">
    <property type="entry name" value="ispF"/>
    <property type="match status" value="1"/>
</dbReference>
<dbReference type="InterPro" id="IPR036571">
    <property type="entry name" value="MECDP_synthase_sf"/>
</dbReference>
<evidence type="ECO:0000313" key="12">
    <source>
        <dbReference type="EMBL" id="RZO05453.1"/>
    </source>
</evidence>
<accession>A0A520LKM7</accession>
<feature type="binding site" evidence="9">
    <location>
        <begin position="8"/>
        <end position="10"/>
    </location>
    <ligand>
        <name>4-CDP-2-C-methyl-D-erythritol 2-phosphate</name>
        <dbReference type="ChEBI" id="CHEBI:57919"/>
    </ligand>
</feature>
<comment type="function">
    <text evidence="9">Involved in the biosynthesis of isopentenyl diphosphate (IPP) and dimethylallyl diphosphate (DMAPP), two major building blocks of isoprenoid compounds. Catalyzes the conversion of 4-diphosphocytidyl-2-C-methyl-D-erythritol 2-phosphate (CDP-ME2P) to 2-C-methyl-D-erythritol 2,4-cyclodiphosphate (ME-CPP) with a corresponding release of cytidine 5-monophosphate (CMP).</text>
</comment>
<dbReference type="EC" id="4.6.1.12" evidence="5 9"/>
<dbReference type="CDD" id="cd00554">
    <property type="entry name" value="MECDP_synthase"/>
    <property type="match status" value="1"/>
</dbReference>
<comment type="pathway">
    <text evidence="2 9">Isoprenoid biosynthesis; isopentenyl diphosphate biosynthesis via DXP pathway; isopentenyl diphosphate from 1-deoxy-D-xylulose 5-phosphate: step 4/6.</text>
</comment>
<keyword evidence="8 9" id="KW-0456">Lyase</keyword>
<evidence type="ECO:0000256" key="5">
    <source>
        <dbReference type="ARBA" id="ARBA00012579"/>
    </source>
</evidence>
<dbReference type="HAMAP" id="MF_00107">
    <property type="entry name" value="IspF"/>
    <property type="match status" value="1"/>
</dbReference>
<comment type="caution">
    <text evidence="12">The sequence shown here is derived from an EMBL/GenBank/DDBJ whole genome shotgun (WGS) entry which is preliminary data.</text>
</comment>
<reference evidence="12 13" key="1">
    <citation type="submission" date="2019-02" db="EMBL/GenBank/DDBJ databases">
        <title>Prokaryotic population dynamics and viral predation in marine succession experiment using metagenomics: the confinement effect.</title>
        <authorList>
            <person name="Haro-Moreno J.M."/>
            <person name="Rodriguez-Valera F."/>
            <person name="Lopez-Perez M."/>
        </authorList>
    </citation>
    <scope>NUCLEOTIDE SEQUENCE [LARGE SCALE GENOMIC DNA]</scope>
    <source>
        <strain evidence="12">MED-G169</strain>
    </source>
</reference>
<feature type="binding site" evidence="9">
    <location>
        <position position="139"/>
    </location>
    <ligand>
        <name>4-CDP-2-C-methyl-D-erythritol 2-phosphate</name>
        <dbReference type="ChEBI" id="CHEBI:57919"/>
    </ligand>
</feature>
<name>A0A520LKM7_9GAMM</name>
<dbReference type="SUPFAM" id="SSF69765">
    <property type="entry name" value="IpsF-like"/>
    <property type="match status" value="1"/>
</dbReference>
<dbReference type="UniPathway" id="UPA00056">
    <property type="reaction ID" value="UER00095"/>
</dbReference>
<dbReference type="Pfam" id="PF02542">
    <property type="entry name" value="YgbB"/>
    <property type="match status" value="1"/>
</dbReference>
<feature type="binding site" evidence="9">
    <location>
        <begin position="61"/>
        <end position="65"/>
    </location>
    <ligand>
        <name>4-CDP-2-C-methyl-D-erythritol 2-phosphate</name>
        <dbReference type="ChEBI" id="CHEBI:57919"/>
    </ligand>
</feature>
<dbReference type="EMBL" id="SHBO01000042">
    <property type="protein sequence ID" value="RZO05453.1"/>
    <property type="molecule type" value="Genomic_DNA"/>
</dbReference>
<comment type="similarity">
    <text evidence="3 9 10">Belongs to the IspF family.</text>
</comment>
<protein>
    <recommendedName>
        <fullName evidence="5 9">2-C-methyl-D-erythritol 2,4-cyclodiphosphate synthase</fullName>
        <shortName evidence="9">MECDP-synthase</shortName>
        <shortName evidence="9">MECPP-synthase</shortName>
        <shortName evidence="9">MECPS</shortName>
        <ecNumber evidence="5 9">4.6.1.12</ecNumber>
    </recommendedName>
</protein>
<comment type="catalytic activity">
    <reaction evidence="1 9 10">
        <text>4-CDP-2-C-methyl-D-erythritol 2-phosphate = 2-C-methyl-D-erythritol 2,4-cyclic diphosphate + CMP</text>
        <dbReference type="Rhea" id="RHEA:23864"/>
        <dbReference type="ChEBI" id="CHEBI:57919"/>
        <dbReference type="ChEBI" id="CHEBI:58483"/>
        <dbReference type="ChEBI" id="CHEBI:60377"/>
        <dbReference type="EC" id="4.6.1.12"/>
    </reaction>
</comment>
<feature type="binding site" evidence="9">
    <location>
        <position position="10"/>
    </location>
    <ligand>
        <name>a divalent metal cation</name>
        <dbReference type="ChEBI" id="CHEBI:60240"/>
    </ligand>
</feature>
<comment type="caution">
    <text evidence="9">Lacks conserved residue(s) required for the propagation of feature annotation.</text>
</comment>
<feature type="binding site" evidence="9">
    <location>
        <position position="42"/>
    </location>
    <ligand>
        <name>a divalent metal cation</name>
        <dbReference type="ChEBI" id="CHEBI:60240"/>
    </ligand>
</feature>
<dbReference type="AlphaFoldDB" id="A0A520LKM7"/>
<evidence type="ECO:0000256" key="7">
    <source>
        <dbReference type="ARBA" id="ARBA00023229"/>
    </source>
</evidence>
<feature type="binding site" evidence="9">
    <location>
        <position position="142"/>
    </location>
    <ligand>
        <name>4-CDP-2-C-methyl-D-erythritol 2-phosphate</name>
        <dbReference type="ChEBI" id="CHEBI:57919"/>
    </ligand>
</feature>
<dbReference type="GO" id="GO:0016114">
    <property type="term" value="P:terpenoid biosynthetic process"/>
    <property type="evidence" value="ECO:0007669"/>
    <property type="project" value="InterPro"/>
</dbReference>
<gene>
    <name evidence="9" type="primary">ispF</name>
    <name evidence="12" type="ORF">EVB02_03415</name>
</gene>
<dbReference type="PANTHER" id="PTHR43181">
    <property type="entry name" value="2-C-METHYL-D-ERYTHRITOL 2,4-CYCLODIPHOSPHATE SYNTHASE, CHLOROPLASTIC"/>
    <property type="match status" value="1"/>
</dbReference>
<comment type="subunit">
    <text evidence="4 9">Homotrimer.</text>
</comment>
<dbReference type="PROSITE" id="PS01350">
    <property type="entry name" value="ISPF"/>
    <property type="match status" value="1"/>
</dbReference>
<dbReference type="GO" id="GO:0046872">
    <property type="term" value="F:metal ion binding"/>
    <property type="evidence" value="ECO:0007669"/>
    <property type="project" value="UniProtKB-KW"/>
</dbReference>
<feature type="domain" description="2-C-methyl-D-erythritol 2,4-cyclodiphosphate synthase" evidence="11">
    <location>
        <begin position="1"/>
        <end position="154"/>
    </location>
</feature>
<organism evidence="12 13">
    <name type="scientific">SAR92 clade bacterium</name>
    <dbReference type="NCBI Taxonomy" id="2315479"/>
    <lineage>
        <taxon>Bacteria</taxon>
        <taxon>Pseudomonadati</taxon>
        <taxon>Pseudomonadota</taxon>
        <taxon>Gammaproteobacteria</taxon>
        <taxon>Cellvibrionales</taxon>
        <taxon>Porticoccaceae</taxon>
        <taxon>SAR92 clade</taxon>
    </lineage>
</organism>
<evidence type="ECO:0000256" key="10">
    <source>
        <dbReference type="RuleBase" id="RU004395"/>
    </source>
</evidence>
<evidence type="ECO:0000256" key="4">
    <source>
        <dbReference type="ARBA" id="ARBA00011233"/>
    </source>
</evidence>
<sequence length="158" mass="16982">MRVGNGFDIHSFEAGTQITLGGVIIPFSRGIRAHSDGDVLVHALIDGILGAINAGDIGKHFPDDDEKYKGVNSLHLLTHVKTLMSSAEFSLVNMDATIILEKPKLSSYLDQMKRNIASVLGCSTDILSIKATTSERIGFVGRQEGIACLCSVLVDKIQ</sequence>
<keyword evidence="6 9" id="KW-0479">Metal-binding</keyword>
<dbReference type="Proteomes" id="UP000318148">
    <property type="component" value="Unassembled WGS sequence"/>
</dbReference>
<comment type="cofactor">
    <cofactor evidence="9">
        <name>a divalent metal cation</name>
        <dbReference type="ChEBI" id="CHEBI:60240"/>
    </cofactor>
    <text evidence="9">Binds 1 divalent metal cation per subunit.</text>
</comment>
<feature type="binding site" evidence="9">
    <location>
        <begin position="56"/>
        <end position="58"/>
    </location>
    <ligand>
        <name>4-CDP-2-C-methyl-D-erythritol 2-phosphate</name>
        <dbReference type="ChEBI" id="CHEBI:57919"/>
    </ligand>
</feature>
<proteinExistence type="inferred from homology"/>
<evidence type="ECO:0000256" key="8">
    <source>
        <dbReference type="ARBA" id="ARBA00023239"/>
    </source>
</evidence>
<feature type="site" description="Transition state stabilizer" evidence="9">
    <location>
        <position position="133"/>
    </location>
</feature>
<feature type="binding site" evidence="9">
    <location>
        <position position="8"/>
    </location>
    <ligand>
        <name>a divalent metal cation</name>
        <dbReference type="ChEBI" id="CHEBI:60240"/>
    </ligand>
</feature>
<evidence type="ECO:0000256" key="3">
    <source>
        <dbReference type="ARBA" id="ARBA00008480"/>
    </source>
</evidence>
<feature type="site" description="Transition state stabilizer" evidence="9">
    <location>
        <position position="34"/>
    </location>
</feature>
<dbReference type="PANTHER" id="PTHR43181:SF1">
    <property type="entry name" value="2-C-METHYL-D-ERYTHRITOL 2,4-CYCLODIPHOSPHATE SYNTHASE, CHLOROPLASTIC"/>
    <property type="match status" value="1"/>
</dbReference>
<evidence type="ECO:0000256" key="9">
    <source>
        <dbReference type="HAMAP-Rule" id="MF_00107"/>
    </source>
</evidence>
<dbReference type="GO" id="GO:0019288">
    <property type="term" value="P:isopentenyl diphosphate biosynthetic process, methylerythritol 4-phosphate pathway"/>
    <property type="evidence" value="ECO:0007669"/>
    <property type="project" value="UniProtKB-UniRule"/>
</dbReference>